<dbReference type="PANTHER" id="PTHR34384:SF6">
    <property type="entry name" value="STAPHYLOFERRIN B SYNTHASE"/>
    <property type="match status" value="1"/>
</dbReference>
<dbReference type="RefSeq" id="WP_045986473.1">
    <property type="nucleotide sequence ID" value="NZ_CP063052.1"/>
</dbReference>
<sequence>MTQSALHKYWHIANLKMVAKLISEFGYEQAFSIHRVEQGFVLELDNGTTYQFDGKENIWGQIVIEPQSLVRTSRNGEQEPLSAALFMRDIQALLEMPDEAMAEHLEDLNATLWSDCQLMARKASITAKDLSLMSCEEQQSYFDGHPKFAFNKGRRGWGSEDLLRYAPESHQAFQLGWVAVHNDILQVSTNQEVNWGQLVESAVNKAEIDQMQTVISGLDQDVADYHFVPVHPWQWHNKLALLFTREQACKQLIYLGEFGDLFLPQLSLRTLSNATRPQNFDIKLPLTVMNTSCYRGIPGRYILAGPTASDWIHSVFQSDPILLEKQAEVLQEPAAAFAAQHDYAQLQQAPYRYHELLGVIWRESAISKLKQGESAILMAALMETDCHGASLISEYIRASSVSIESWLSQLFDAVVIPYYHLLCKYGVSLIAHGQNVTLVMEDSLPKRILLKDFQGDMRLVDKHYPEQDSLSDSVKEVTVRLPEELIIHDLQTGHFVTVLRFISPLIEQIGVSEETFYQILGNRIRSYSEALPELEERFRSFDLFKPRILRIGLNLAKFRHNTDSSSSRMLPDMDDQLDNPLYLSANKQAATELQ</sequence>
<dbReference type="Gene3D" id="3.30.310.280">
    <property type="match status" value="1"/>
</dbReference>
<dbReference type="Gene3D" id="1.10.510.40">
    <property type="match status" value="1"/>
</dbReference>
<evidence type="ECO:0000259" key="2">
    <source>
        <dbReference type="Pfam" id="PF04183"/>
    </source>
</evidence>
<organism evidence="4">
    <name type="scientific">Vibrio coralliilyticus</name>
    <dbReference type="NCBI Taxonomy" id="190893"/>
    <lineage>
        <taxon>Bacteria</taxon>
        <taxon>Pseudomonadati</taxon>
        <taxon>Pseudomonadota</taxon>
        <taxon>Gammaproteobacteria</taxon>
        <taxon>Vibrionales</taxon>
        <taxon>Vibrionaceae</taxon>
        <taxon>Vibrio</taxon>
    </lineage>
</organism>
<dbReference type="Pfam" id="PF06276">
    <property type="entry name" value="FhuF"/>
    <property type="match status" value="1"/>
</dbReference>
<feature type="domain" description="Aerobactin siderophore biosynthesis IucA/IucC N-terminal" evidence="2">
    <location>
        <begin position="138"/>
        <end position="382"/>
    </location>
</feature>
<evidence type="ECO:0000256" key="1">
    <source>
        <dbReference type="ARBA" id="ARBA00004924"/>
    </source>
</evidence>
<protein>
    <submittedName>
        <fullName evidence="4">Aerobactin synthase IucC</fullName>
    </submittedName>
</protein>
<dbReference type="PANTHER" id="PTHR34384">
    <property type="entry name" value="L-2,3-DIAMINOPROPANOATE--CITRATE LIGASE"/>
    <property type="match status" value="1"/>
</dbReference>
<name>A0A837G557_9VIBR</name>
<accession>A0A837G557</accession>
<dbReference type="InterPro" id="IPR037455">
    <property type="entry name" value="LucA/IucC-like"/>
</dbReference>
<dbReference type="EMBL" id="JXXR01000016">
    <property type="protein sequence ID" value="KJY71388.1"/>
    <property type="molecule type" value="Genomic_DNA"/>
</dbReference>
<evidence type="ECO:0000259" key="3">
    <source>
        <dbReference type="Pfam" id="PF06276"/>
    </source>
</evidence>
<comment type="caution">
    <text evidence="4">The sequence shown here is derived from an EMBL/GenBank/DDBJ whole genome shotgun (WGS) entry which is preliminary data.</text>
</comment>
<dbReference type="GO" id="GO:0016881">
    <property type="term" value="F:acid-amino acid ligase activity"/>
    <property type="evidence" value="ECO:0007669"/>
    <property type="project" value="UniProtKB-ARBA"/>
</dbReference>
<gene>
    <name evidence="4" type="ORF">TW71_15360</name>
</gene>
<dbReference type="Pfam" id="PF04183">
    <property type="entry name" value="IucA_IucC"/>
    <property type="match status" value="1"/>
</dbReference>
<reference evidence="4" key="1">
    <citation type="journal article" date="2015" name="BMC Genomics">
        <title>Genome mining reveals unlocked bioactive potential of marine Gram-negative bacteria.</title>
        <authorList>
            <person name="Machado H."/>
            <person name="Sonnenschein E.C."/>
            <person name="Melchiorsen J."/>
            <person name="Gram L."/>
        </authorList>
    </citation>
    <scope>NUCLEOTIDE SEQUENCE</scope>
    <source>
        <strain evidence="4">S2052</strain>
    </source>
</reference>
<evidence type="ECO:0000313" key="4">
    <source>
        <dbReference type="EMBL" id="KJY71388.1"/>
    </source>
</evidence>
<feature type="domain" description="Aerobactin siderophore biosynthesis IucA/IucC-like C-terminal" evidence="3">
    <location>
        <begin position="405"/>
        <end position="554"/>
    </location>
</feature>
<proteinExistence type="predicted"/>
<dbReference type="InterPro" id="IPR007310">
    <property type="entry name" value="Aerobactin_biosyn_IucA/IucC_N"/>
</dbReference>
<dbReference type="GO" id="GO:0019290">
    <property type="term" value="P:siderophore biosynthetic process"/>
    <property type="evidence" value="ECO:0007669"/>
    <property type="project" value="InterPro"/>
</dbReference>
<comment type="pathway">
    <text evidence="1">Siderophore biosynthesis.</text>
</comment>
<dbReference type="Gene3D" id="6.10.250.3370">
    <property type="match status" value="1"/>
</dbReference>
<dbReference type="InterPro" id="IPR022770">
    <property type="entry name" value="IucA/IucC-like_C"/>
</dbReference>
<dbReference type="AlphaFoldDB" id="A0A837G557"/>